<evidence type="ECO:0000259" key="8">
    <source>
        <dbReference type="PROSITE" id="PS50928"/>
    </source>
</evidence>
<evidence type="ECO:0000256" key="4">
    <source>
        <dbReference type="ARBA" id="ARBA00022692"/>
    </source>
</evidence>
<evidence type="ECO:0000313" key="10">
    <source>
        <dbReference type="Proteomes" id="UP000593601"/>
    </source>
</evidence>
<proteinExistence type="inferred from homology"/>
<dbReference type="KEGG" id="bliq:INP51_05365"/>
<dbReference type="RefSeq" id="WP_193736697.1">
    <property type="nucleotide sequence ID" value="NZ_CP063304.1"/>
</dbReference>
<dbReference type="Pfam" id="PF00528">
    <property type="entry name" value="BPD_transp_1"/>
    <property type="match status" value="1"/>
</dbReference>
<dbReference type="Proteomes" id="UP000593601">
    <property type="component" value="Chromosome"/>
</dbReference>
<feature type="transmembrane region" description="Helical" evidence="7">
    <location>
        <begin position="186"/>
        <end position="208"/>
    </location>
</feature>
<evidence type="ECO:0000313" key="9">
    <source>
        <dbReference type="EMBL" id="QOV20377.1"/>
    </source>
</evidence>
<evidence type="ECO:0000256" key="2">
    <source>
        <dbReference type="ARBA" id="ARBA00022448"/>
    </source>
</evidence>
<dbReference type="InterPro" id="IPR000515">
    <property type="entry name" value="MetI-like"/>
</dbReference>
<dbReference type="GO" id="GO:0055085">
    <property type="term" value="P:transmembrane transport"/>
    <property type="evidence" value="ECO:0007669"/>
    <property type="project" value="InterPro"/>
</dbReference>
<feature type="transmembrane region" description="Helical" evidence="7">
    <location>
        <begin position="268"/>
        <end position="288"/>
    </location>
</feature>
<name>A0A7M2RLE9_9FIRM</name>
<feature type="transmembrane region" description="Helical" evidence="7">
    <location>
        <begin position="113"/>
        <end position="135"/>
    </location>
</feature>
<keyword evidence="3" id="KW-1003">Cell membrane</keyword>
<feature type="transmembrane region" description="Helical" evidence="7">
    <location>
        <begin position="74"/>
        <end position="101"/>
    </location>
</feature>
<accession>A0A7M2RLE9</accession>
<sequence length="303" mass="34507">MKKNKIKTTPSRKVFQFFNYIFLLMVTLICIYPFWYIIIYTFSDPGIADVNPPVLIPRGFSLKNYKDIFELKGFFHAVFISGLRTVIGTAASVVACSFLGYLFTKDEMPGRKFLYRFLIMTMYISGGMISTYIVIKSYGLLNNFWVYILPMMISAYNIVLIKTFVEQLPPSLEESARLDGAGYITVFTKVIMPLSKPIIATVAVFVAVGHWNSWFDNHIYTRGNPQLTTLQYLLYNYLNEAQRLAEQIKNTSNLNGLSQMVSSISPKGIRMTITVLAALPIFMVYPFMQKYFVKGIMVGAVKG</sequence>
<feature type="domain" description="ABC transmembrane type-1" evidence="8">
    <location>
        <begin position="78"/>
        <end position="288"/>
    </location>
</feature>
<evidence type="ECO:0000256" key="7">
    <source>
        <dbReference type="RuleBase" id="RU363032"/>
    </source>
</evidence>
<evidence type="ECO:0000256" key="5">
    <source>
        <dbReference type="ARBA" id="ARBA00022989"/>
    </source>
</evidence>
<dbReference type="GO" id="GO:0005886">
    <property type="term" value="C:plasma membrane"/>
    <property type="evidence" value="ECO:0007669"/>
    <property type="project" value="UniProtKB-SubCell"/>
</dbReference>
<feature type="transmembrane region" description="Helical" evidence="7">
    <location>
        <begin position="147"/>
        <end position="165"/>
    </location>
</feature>
<reference evidence="9 10" key="1">
    <citation type="submission" date="2020-10" db="EMBL/GenBank/DDBJ databases">
        <title>Blautia liquoris sp.nov., isolated from the mud in a fermentation cellar used for the production of Chinese strong-flavoured liquor.</title>
        <authorList>
            <person name="Lu L."/>
        </authorList>
    </citation>
    <scope>NUCLEOTIDE SEQUENCE [LARGE SCALE GENOMIC DNA]</scope>
    <source>
        <strain evidence="9 10">LZLJ-3</strain>
    </source>
</reference>
<protein>
    <submittedName>
        <fullName evidence="9">Carbohydrate ABC transporter permease</fullName>
    </submittedName>
</protein>
<dbReference type="SUPFAM" id="SSF161098">
    <property type="entry name" value="MetI-like"/>
    <property type="match status" value="1"/>
</dbReference>
<evidence type="ECO:0000256" key="6">
    <source>
        <dbReference type="ARBA" id="ARBA00023136"/>
    </source>
</evidence>
<dbReference type="Gene3D" id="1.10.3720.10">
    <property type="entry name" value="MetI-like"/>
    <property type="match status" value="1"/>
</dbReference>
<comment type="similarity">
    <text evidence="7">Belongs to the binding-protein-dependent transport system permease family.</text>
</comment>
<evidence type="ECO:0000256" key="3">
    <source>
        <dbReference type="ARBA" id="ARBA00022475"/>
    </source>
</evidence>
<feature type="transmembrane region" description="Helical" evidence="7">
    <location>
        <begin position="20"/>
        <end position="42"/>
    </location>
</feature>
<gene>
    <name evidence="9" type="ORF">INP51_05365</name>
</gene>
<keyword evidence="4 7" id="KW-0812">Transmembrane</keyword>
<dbReference type="EMBL" id="CP063304">
    <property type="protein sequence ID" value="QOV20377.1"/>
    <property type="molecule type" value="Genomic_DNA"/>
</dbReference>
<keyword evidence="10" id="KW-1185">Reference proteome</keyword>
<evidence type="ECO:0000256" key="1">
    <source>
        <dbReference type="ARBA" id="ARBA00004651"/>
    </source>
</evidence>
<dbReference type="PANTHER" id="PTHR43744:SF9">
    <property type="entry name" value="POLYGALACTURONAN_RHAMNOGALACTURONAN TRANSPORT SYSTEM PERMEASE PROTEIN YTCP"/>
    <property type="match status" value="1"/>
</dbReference>
<dbReference type="AlphaFoldDB" id="A0A7M2RLE9"/>
<organism evidence="9 10">
    <name type="scientific">Blautia liquoris</name>
    <dbReference type="NCBI Taxonomy" id="2779518"/>
    <lineage>
        <taxon>Bacteria</taxon>
        <taxon>Bacillati</taxon>
        <taxon>Bacillota</taxon>
        <taxon>Clostridia</taxon>
        <taxon>Lachnospirales</taxon>
        <taxon>Lachnospiraceae</taxon>
        <taxon>Blautia</taxon>
    </lineage>
</organism>
<keyword evidence="5 7" id="KW-1133">Transmembrane helix</keyword>
<keyword evidence="6 7" id="KW-0472">Membrane</keyword>
<comment type="subcellular location">
    <subcellularLocation>
        <location evidence="1 7">Cell membrane</location>
        <topology evidence="1 7">Multi-pass membrane protein</topology>
    </subcellularLocation>
</comment>
<dbReference type="PANTHER" id="PTHR43744">
    <property type="entry name" value="ABC TRANSPORTER PERMEASE PROTEIN MG189-RELATED-RELATED"/>
    <property type="match status" value="1"/>
</dbReference>
<dbReference type="InterPro" id="IPR035906">
    <property type="entry name" value="MetI-like_sf"/>
</dbReference>
<dbReference type="CDD" id="cd06261">
    <property type="entry name" value="TM_PBP2"/>
    <property type="match status" value="1"/>
</dbReference>
<dbReference type="PROSITE" id="PS50928">
    <property type="entry name" value="ABC_TM1"/>
    <property type="match status" value="1"/>
</dbReference>
<keyword evidence="2 7" id="KW-0813">Transport</keyword>